<keyword evidence="2" id="KW-1185">Reference proteome</keyword>
<dbReference type="EMBL" id="QJJK01000009">
    <property type="protein sequence ID" value="PXW55827.1"/>
    <property type="molecule type" value="Genomic_DNA"/>
</dbReference>
<organism evidence="1 2">
    <name type="scientific">Chelatococcus asaccharovorans</name>
    <dbReference type="NCBI Taxonomy" id="28210"/>
    <lineage>
        <taxon>Bacteria</taxon>
        <taxon>Pseudomonadati</taxon>
        <taxon>Pseudomonadota</taxon>
        <taxon>Alphaproteobacteria</taxon>
        <taxon>Hyphomicrobiales</taxon>
        <taxon>Chelatococcaceae</taxon>
        <taxon>Chelatococcus</taxon>
    </lineage>
</organism>
<evidence type="ECO:0000313" key="1">
    <source>
        <dbReference type="EMBL" id="PXW55827.1"/>
    </source>
</evidence>
<dbReference type="Proteomes" id="UP000248021">
    <property type="component" value="Unassembled WGS sequence"/>
</dbReference>
<accession>A0A2V3U160</accession>
<dbReference type="RefSeq" id="WP_110376595.1">
    <property type="nucleotide sequence ID" value="NZ_CAKNFM010000006.1"/>
</dbReference>
<protein>
    <submittedName>
        <fullName evidence="1">Uncharacterized protein</fullName>
    </submittedName>
</protein>
<sequence>MAEVAVSGYAVAANKPQKAVSFIERMWARIEAAQMAKAQRYFEQHYPALARELVAMHKADKSAN</sequence>
<reference evidence="1 2" key="1">
    <citation type="submission" date="2018-05" db="EMBL/GenBank/DDBJ databases">
        <title>Genomic Encyclopedia of Type Strains, Phase IV (KMG-IV): sequencing the most valuable type-strain genomes for metagenomic binning, comparative biology and taxonomic classification.</title>
        <authorList>
            <person name="Goeker M."/>
        </authorList>
    </citation>
    <scope>NUCLEOTIDE SEQUENCE [LARGE SCALE GENOMIC DNA]</scope>
    <source>
        <strain evidence="1 2">DSM 6462</strain>
    </source>
</reference>
<proteinExistence type="predicted"/>
<gene>
    <name evidence="1" type="ORF">C7450_109239</name>
</gene>
<name>A0A2V3U160_9HYPH</name>
<evidence type="ECO:0000313" key="2">
    <source>
        <dbReference type="Proteomes" id="UP000248021"/>
    </source>
</evidence>
<dbReference type="AlphaFoldDB" id="A0A2V3U160"/>
<comment type="caution">
    <text evidence="1">The sequence shown here is derived from an EMBL/GenBank/DDBJ whole genome shotgun (WGS) entry which is preliminary data.</text>
</comment>